<dbReference type="EMBL" id="KZ305045">
    <property type="protein sequence ID" value="PIA38185.1"/>
    <property type="molecule type" value="Genomic_DNA"/>
</dbReference>
<keyword evidence="1" id="KW-0433">Leucine-rich repeat</keyword>
<sequence length="1751" mass="197376">MCDSDYDICLNDTVTSSLSVSSLQEDSPSDEKMLSCMLFSALQTSPSSASMVVANLTKENDPSFHNFLPMREDEEEHDDDDAVDVDSRDDDDDVDSRDDDDGCDQSKKAEAGACSSSATIIETVWEWLNDKDVGTIKIQGETGMGKTWIARHLIDRARNLKLFDLIIFLNFDGSNNKKIRAVKMDVQNQWSRHELEKEGYGGNQIQWQSISESLAEERYLLILDGFKNFKTNILEVVGIPHPKAQTSIGSKVLVTGKKSDIEDLAADKVLELGKLPEDKAWLLFQDICGFKVDSLPDIREFAQPLLEICNGVPFEIAILAGTLRTDIGELSSSSSSATDMVLANLRKAYDLVLKGPILSRVEFICEMLSSKDVKDCFLYCCTIPLYQRYSVKRLIAAWMISGFLDGFNCLEKAYEKGRRILKELIDRHLLFSIPKYNDDDTHVSVQTPLIDEVNDYVEMRELPTVFCDKMHLNFLMNTESDWGSLKVSLINGNLQSKFTDYQGHNDGLLLHGNKGCIPEELPGAFFDQIQHLHDLSLLHCGIRSLPKSLSKLANLKILAVRGCASLENVNQIRRLWKLSFLSLAGASSLKKIRDDFFRNMSSLIYLDLSGTQLKKLPSSFSTLRQLSILILRGCSQLEKLPSMEKMDELTVLILAGARSLKKYPQTCNSLKFLDLSETLIHRLPSVINLKYSLSCLLLRGCSRIERVPHPDQFHELHFLDLSGASAFKTFQREAASNSRNDSSFQKIDLSETNIAKVPSLSRCSELRELLLRNCSKLVTIPSLGTKLEVLDLSGSISLNSFQDESLGDDLLNLDLSRTRIEKLPFFSVDAKLIQLLLRECEYLEEIPVLELQNLEVLDLSGSIKFKKFNNASFDKFSRLHTLSLSATKIVELPRLSECCHLRNILLKGCLKLEKLPPLKQLVKLEVLDLSGAICFKQFQDESLGIKKEFRELNLSGTQVVKLPIISECYNLSRLILRDCPNFVMLSHLEALTRLQVLDLSGAASFTTFHDQSLGEKYELQVLDLSGTQVGELPSLSGCTSLSQLLLRDCAKIKTLPSLEELTKLEVLDLSCAASFTAFHDISLGQKYDLQKLDLSDTQVAELPFLSGCINLSQLLLRGCQNLRELPHLEELAKLKVLDLSGASNFMAFQDQSFGKKYDLQVLNLSKTQVSELPLLSGCLNITELLLRDCAKLKTLTPLEELTKLKVLDLSGATLFVNFQDQSLGKKYDLHSIDLSKTQVVELPSLSGCTNLIELILRDCPKFKQLPHLEELERIEVLDLSGDSSFTALQNECLPNNCALQTLDLSGTQVQEFSFLSRCKKLSQISLRGCSNLETLSLAGILNLQELDLSGTLIEKLSTSPSNHHNLHKLLLKGCTKFSMLPDSEVLKNLEVLDLSCTNIREIPAKISEWSCLRFLAILDRKYFWGFDWKNAIEVTKKLHLDPCETEQFSRPCIHITVRNTEIFHFIEKNSELWENCFCKFHFCLCTIEEWGKEKDIYLQGKGYVFKDIYYQASHIHQLTEEPDKFFKICGFQSFPTGIEQKNGFIKSLSDLGAKNVNVMKECWIESCDSMESAFYGEEPEENAALGRCLQNLWVSKLSELKSLFSGRVESESFVCLKHLYIECCPSLVIVFSSYIDLKNLKTLKIKFCDKLEHIFGEVTSREKTLPKLSTLNLLKLPKLRSVCGGVLSSLKNLRVQGCPNLQKLPISKNSTQMKAPIWTRVLQNYSPTGPHNRSIIPDFCLFLLNLLLTCK</sequence>
<dbReference type="OrthoDB" id="122245at2759"/>
<gene>
    <name evidence="7" type="ORF">AQUCO_02800088v1</name>
</gene>
<reference evidence="7 8" key="1">
    <citation type="submission" date="2017-09" db="EMBL/GenBank/DDBJ databases">
        <title>WGS assembly of Aquilegia coerulea Goldsmith.</title>
        <authorList>
            <person name="Hodges S."/>
            <person name="Kramer E."/>
            <person name="Nordborg M."/>
            <person name="Tomkins J."/>
            <person name="Borevitz J."/>
            <person name="Derieg N."/>
            <person name="Yan J."/>
            <person name="Mihaltcheva S."/>
            <person name="Hayes R.D."/>
            <person name="Rokhsar D."/>
        </authorList>
    </citation>
    <scope>NUCLEOTIDE SEQUENCE [LARGE SCALE GENOMIC DNA]</scope>
    <source>
        <strain evidence="8">cv. Goldsmith</strain>
    </source>
</reference>
<dbReference type="GO" id="GO:0006952">
    <property type="term" value="P:defense response"/>
    <property type="evidence" value="ECO:0007669"/>
    <property type="project" value="UniProtKB-KW"/>
</dbReference>
<dbReference type="InterPro" id="IPR001611">
    <property type="entry name" value="Leu-rich_rpt"/>
</dbReference>
<dbReference type="PANTHER" id="PTHR47186">
    <property type="entry name" value="LEUCINE-RICH REPEAT-CONTAINING PROTEIN 57"/>
    <property type="match status" value="1"/>
</dbReference>
<evidence type="ECO:0000256" key="3">
    <source>
        <dbReference type="SAM" id="MobiDB-lite"/>
    </source>
</evidence>
<feature type="domain" description="NB-ARC" evidence="4">
    <location>
        <begin position="120"/>
        <end position="287"/>
    </location>
</feature>
<dbReference type="PROSITE" id="PS51450">
    <property type="entry name" value="LRR"/>
    <property type="match status" value="2"/>
</dbReference>
<dbReference type="Pfam" id="PF00931">
    <property type="entry name" value="NB-ARC"/>
    <property type="match status" value="1"/>
</dbReference>
<evidence type="ECO:0000259" key="5">
    <source>
        <dbReference type="Pfam" id="PF23247"/>
    </source>
</evidence>
<feature type="domain" description="Disease resistance R13L4/SHOC-2-like LRR" evidence="6">
    <location>
        <begin position="532"/>
        <end position="653"/>
    </location>
</feature>
<dbReference type="Gene3D" id="3.40.50.300">
    <property type="entry name" value="P-loop containing nucleotide triphosphate hydrolases"/>
    <property type="match status" value="1"/>
</dbReference>
<dbReference type="Proteomes" id="UP000230069">
    <property type="component" value="Unassembled WGS sequence"/>
</dbReference>
<dbReference type="Pfam" id="PF23598">
    <property type="entry name" value="LRR_14"/>
    <property type="match status" value="1"/>
</dbReference>
<dbReference type="STRING" id="218851.A0A2G5D3V5"/>
<dbReference type="InterPro" id="IPR003591">
    <property type="entry name" value="Leu-rich_rpt_typical-subtyp"/>
</dbReference>
<dbReference type="InterPro" id="IPR002182">
    <property type="entry name" value="NB-ARC"/>
</dbReference>
<feature type="region of interest" description="Disordered" evidence="3">
    <location>
        <begin position="72"/>
        <end position="110"/>
    </location>
</feature>
<dbReference type="InterPro" id="IPR057135">
    <property type="entry name" value="At4g27190-like_LRR"/>
</dbReference>
<protein>
    <submittedName>
        <fullName evidence="7">Uncharacterized protein</fullName>
    </submittedName>
</protein>
<feature type="compositionally biased region" description="Acidic residues" evidence="3">
    <location>
        <begin position="72"/>
        <end position="103"/>
    </location>
</feature>
<feature type="domain" description="Disease resistance protein At4g27190-like leucine-rich repeats" evidence="5">
    <location>
        <begin position="1608"/>
        <end position="1704"/>
    </location>
</feature>
<evidence type="ECO:0000256" key="1">
    <source>
        <dbReference type="ARBA" id="ARBA00022614"/>
    </source>
</evidence>
<dbReference type="PANTHER" id="PTHR47186:SF20">
    <property type="entry name" value="DISEASE RESISTANCE PROTEIN RPS5-LIKE"/>
    <property type="match status" value="1"/>
</dbReference>
<keyword evidence="2" id="KW-0677">Repeat</keyword>
<accession>A0A2G5D3V5</accession>
<dbReference type="SUPFAM" id="SSF52058">
    <property type="entry name" value="L domain-like"/>
    <property type="match status" value="4"/>
</dbReference>
<dbReference type="FunCoup" id="A0A2G5D3V5">
    <property type="interactions" value="96"/>
</dbReference>
<dbReference type="SUPFAM" id="SSF52540">
    <property type="entry name" value="P-loop containing nucleoside triphosphate hydrolases"/>
    <property type="match status" value="1"/>
</dbReference>
<evidence type="ECO:0000259" key="4">
    <source>
        <dbReference type="Pfam" id="PF00931"/>
    </source>
</evidence>
<proteinExistence type="predicted"/>
<evidence type="ECO:0000256" key="2">
    <source>
        <dbReference type="ARBA" id="ARBA00022737"/>
    </source>
</evidence>
<evidence type="ECO:0000259" key="6">
    <source>
        <dbReference type="Pfam" id="PF23598"/>
    </source>
</evidence>
<evidence type="ECO:0000313" key="8">
    <source>
        <dbReference type="Proteomes" id="UP000230069"/>
    </source>
</evidence>
<dbReference type="SUPFAM" id="SSF52047">
    <property type="entry name" value="RNI-like"/>
    <property type="match status" value="1"/>
</dbReference>
<organism evidence="7 8">
    <name type="scientific">Aquilegia coerulea</name>
    <name type="common">Rocky mountain columbine</name>
    <dbReference type="NCBI Taxonomy" id="218851"/>
    <lineage>
        <taxon>Eukaryota</taxon>
        <taxon>Viridiplantae</taxon>
        <taxon>Streptophyta</taxon>
        <taxon>Embryophyta</taxon>
        <taxon>Tracheophyta</taxon>
        <taxon>Spermatophyta</taxon>
        <taxon>Magnoliopsida</taxon>
        <taxon>Ranunculales</taxon>
        <taxon>Ranunculaceae</taxon>
        <taxon>Thalictroideae</taxon>
        <taxon>Aquilegia</taxon>
    </lineage>
</organism>
<dbReference type="InterPro" id="IPR032675">
    <property type="entry name" value="LRR_dom_sf"/>
</dbReference>
<name>A0A2G5D3V5_AQUCA</name>
<dbReference type="Gene3D" id="3.80.10.10">
    <property type="entry name" value="Ribonuclease Inhibitor"/>
    <property type="match status" value="6"/>
</dbReference>
<dbReference type="GO" id="GO:0043531">
    <property type="term" value="F:ADP binding"/>
    <property type="evidence" value="ECO:0007669"/>
    <property type="project" value="InterPro"/>
</dbReference>
<dbReference type="InParanoid" id="A0A2G5D3V5"/>
<evidence type="ECO:0000313" key="7">
    <source>
        <dbReference type="EMBL" id="PIA38185.1"/>
    </source>
</evidence>
<dbReference type="InterPro" id="IPR055414">
    <property type="entry name" value="LRR_R13L4/SHOC2-like"/>
</dbReference>
<keyword evidence="8" id="KW-1185">Reference proteome</keyword>
<dbReference type="SMART" id="SM00369">
    <property type="entry name" value="LRR_TYP"/>
    <property type="match status" value="3"/>
</dbReference>
<dbReference type="Pfam" id="PF23247">
    <property type="entry name" value="LRR_RPS2"/>
    <property type="match status" value="1"/>
</dbReference>
<dbReference type="PRINTS" id="PR00364">
    <property type="entry name" value="DISEASERSIST"/>
</dbReference>
<dbReference type="InterPro" id="IPR027417">
    <property type="entry name" value="P-loop_NTPase"/>
</dbReference>